<name>A0AAP0IMV8_9MAGN</name>
<accession>A0AAP0IMV8</accession>
<sequence length="127" mass="14118">MNQLQRKGLPADRLSVWKATRKPKPGVPLDEKTEAAMTRIDSRLSEVLESERTPEMREALFKEVFGNDKRGRVRTYGTGTSRTDVFGHGSSKVPIDVEMQSLHNQLGETRAITSSAGSTRRIKSSSS</sequence>
<organism evidence="2 3">
    <name type="scientific">Stephania cephalantha</name>
    <dbReference type="NCBI Taxonomy" id="152367"/>
    <lineage>
        <taxon>Eukaryota</taxon>
        <taxon>Viridiplantae</taxon>
        <taxon>Streptophyta</taxon>
        <taxon>Embryophyta</taxon>
        <taxon>Tracheophyta</taxon>
        <taxon>Spermatophyta</taxon>
        <taxon>Magnoliopsida</taxon>
        <taxon>Ranunculales</taxon>
        <taxon>Menispermaceae</taxon>
        <taxon>Menispermoideae</taxon>
        <taxon>Cissampelideae</taxon>
        <taxon>Stephania</taxon>
    </lineage>
</organism>
<protein>
    <submittedName>
        <fullName evidence="2">Uncharacterized protein</fullName>
    </submittedName>
</protein>
<keyword evidence="3" id="KW-1185">Reference proteome</keyword>
<comment type="caution">
    <text evidence="2">The sequence shown here is derived from an EMBL/GenBank/DDBJ whole genome shotgun (WGS) entry which is preliminary data.</text>
</comment>
<proteinExistence type="predicted"/>
<dbReference type="InterPro" id="IPR004252">
    <property type="entry name" value="Probable_transposase_24"/>
</dbReference>
<feature type="compositionally biased region" description="Polar residues" evidence="1">
    <location>
        <begin position="108"/>
        <end position="119"/>
    </location>
</feature>
<dbReference type="Proteomes" id="UP001419268">
    <property type="component" value="Unassembled WGS sequence"/>
</dbReference>
<dbReference type="Pfam" id="PF03004">
    <property type="entry name" value="Transposase_24"/>
    <property type="match status" value="1"/>
</dbReference>
<gene>
    <name evidence="2" type="ORF">Scep_016546</name>
</gene>
<evidence type="ECO:0000313" key="3">
    <source>
        <dbReference type="Proteomes" id="UP001419268"/>
    </source>
</evidence>
<dbReference type="EMBL" id="JBBNAG010000007">
    <property type="protein sequence ID" value="KAK9118453.1"/>
    <property type="molecule type" value="Genomic_DNA"/>
</dbReference>
<evidence type="ECO:0000256" key="1">
    <source>
        <dbReference type="SAM" id="MobiDB-lite"/>
    </source>
</evidence>
<dbReference type="AlphaFoldDB" id="A0AAP0IMV8"/>
<evidence type="ECO:0000313" key="2">
    <source>
        <dbReference type="EMBL" id="KAK9118453.1"/>
    </source>
</evidence>
<feature type="region of interest" description="Disordered" evidence="1">
    <location>
        <begin position="108"/>
        <end position="127"/>
    </location>
</feature>
<reference evidence="2 3" key="1">
    <citation type="submission" date="2024-01" db="EMBL/GenBank/DDBJ databases">
        <title>Genome assemblies of Stephania.</title>
        <authorList>
            <person name="Yang L."/>
        </authorList>
    </citation>
    <scope>NUCLEOTIDE SEQUENCE [LARGE SCALE GENOMIC DNA]</scope>
    <source>
        <strain evidence="2">JXDWG</strain>
        <tissue evidence="2">Leaf</tissue>
    </source>
</reference>